<evidence type="ECO:0000313" key="1">
    <source>
        <dbReference type="EMBL" id="SMA49511.1"/>
    </source>
</evidence>
<accession>A0A1X7AMK5</accession>
<dbReference type="RefSeq" id="WP_133060550.1">
    <property type="nucleotide sequence ID" value="NZ_CBCSCN010000010.1"/>
</dbReference>
<gene>
    <name evidence="1" type="ORF">EHSB41UT_03306</name>
</gene>
<sequence length="300" mass="33621">MPQRITLPAITQLTLFLLLLPTQVTAQLMSYSELDQLLARRPNEQEVIQKIEKQRSEESKSYTYLHWLNGDYGTVDQTCSANPLSIAADHNCFQLVQHFLKTRGAGYFNRLYPNTTPPYKILNKHGLSLLGSAIQHNNMEAVIYLLSEAFPPDYTGKNTPIATVMALEFQHYAIANYLMYRGSNLPETLSQNVPADIAVNVVIARIDHGLHVNGPLLSTALHQAVNNRRLNPLIRLLNTQKVSTADLASQLNTTRELLRTQKQAGNQVDSSVQQVESVLATHLKMQPMHSLPVSDLNVKM</sequence>
<proteinExistence type="predicted"/>
<reference evidence="1 2" key="1">
    <citation type="submission" date="2017-03" db="EMBL/GenBank/DDBJ databases">
        <authorList>
            <person name="Afonso C.L."/>
            <person name="Miller P.J."/>
            <person name="Scott M.A."/>
            <person name="Spackman E."/>
            <person name="Goraichik I."/>
            <person name="Dimitrov K.M."/>
            <person name="Suarez D.L."/>
            <person name="Swayne D.E."/>
        </authorList>
    </citation>
    <scope>NUCLEOTIDE SEQUENCE [LARGE SCALE GENOMIC DNA]</scope>
    <source>
        <strain evidence="1">SB41UT1</strain>
    </source>
</reference>
<keyword evidence="2" id="KW-1185">Reference proteome</keyword>
<dbReference type="SUPFAM" id="SSF48403">
    <property type="entry name" value="Ankyrin repeat"/>
    <property type="match status" value="1"/>
</dbReference>
<dbReference type="AlphaFoldDB" id="A0A1X7AMK5"/>
<dbReference type="InterPro" id="IPR036770">
    <property type="entry name" value="Ankyrin_rpt-contain_sf"/>
</dbReference>
<organism evidence="1 2">
    <name type="scientific">Parendozoicomonas haliclonae</name>
    <dbReference type="NCBI Taxonomy" id="1960125"/>
    <lineage>
        <taxon>Bacteria</taxon>
        <taxon>Pseudomonadati</taxon>
        <taxon>Pseudomonadota</taxon>
        <taxon>Gammaproteobacteria</taxon>
        <taxon>Oceanospirillales</taxon>
        <taxon>Endozoicomonadaceae</taxon>
        <taxon>Parendozoicomonas</taxon>
    </lineage>
</organism>
<name>A0A1X7AMK5_9GAMM</name>
<dbReference type="EMBL" id="FWPT01000008">
    <property type="protein sequence ID" value="SMA49511.1"/>
    <property type="molecule type" value="Genomic_DNA"/>
</dbReference>
<protein>
    <submittedName>
        <fullName evidence="1">Ankyrin repeats (3 copies)</fullName>
    </submittedName>
</protein>
<evidence type="ECO:0000313" key="2">
    <source>
        <dbReference type="Proteomes" id="UP000196573"/>
    </source>
</evidence>
<dbReference type="Gene3D" id="1.25.40.20">
    <property type="entry name" value="Ankyrin repeat-containing domain"/>
    <property type="match status" value="1"/>
</dbReference>
<dbReference type="Proteomes" id="UP000196573">
    <property type="component" value="Unassembled WGS sequence"/>
</dbReference>